<dbReference type="InterPro" id="IPR049892">
    <property type="entry name" value="AA9"/>
</dbReference>
<dbReference type="Proteomes" id="UP001176059">
    <property type="component" value="Unassembled WGS sequence"/>
</dbReference>
<keyword evidence="1 2" id="KW-1015">Disulfide bond</keyword>
<dbReference type="Pfam" id="PF03443">
    <property type="entry name" value="AA9"/>
    <property type="match status" value="1"/>
</dbReference>
<keyword evidence="2" id="KW-0136">Cellulose degradation</keyword>
<comment type="caution">
    <text evidence="4">The sequence shown here is derived from an EMBL/GenBank/DDBJ whole genome shotgun (WGS) entry which is preliminary data.</text>
</comment>
<name>A0AA38JNW7_9AGAR</name>
<keyword evidence="2" id="KW-0964">Secreted</keyword>
<evidence type="ECO:0000256" key="2">
    <source>
        <dbReference type="RuleBase" id="RU368122"/>
    </source>
</evidence>
<dbReference type="GO" id="GO:0030248">
    <property type="term" value="F:cellulose binding"/>
    <property type="evidence" value="ECO:0007669"/>
    <property type="project" value="UniProtKB-UniRule"/>
</dbReference>
<accession>A0AA38JNW7</accession>
<dbReference type="CDD" id="cd21175">
    <property type="entry name" value="LPMO_AA9"/>
    <property type="match status" value="1"/>
</dbReference>
<organism evidence="4 5">
    <name type="scientific">Lentinula guzmanii</name>
    <dbReference type="NCBI Taxonomy" id="2804957"/>
    <lineage>
        <taxon>Eukaryota</taxon>
        <taxon>Fungi</taxon>
        <taxon>Dikarya</taxon>
        <taxon>Basidiomycota</taxon>
        <taxon>Agaricomycotina</taxon>
        <taxon>Agaricomycetes</taxon>
        <taxon>Agaricomycetidae</taxon>
        <taxon>Agaricales</taxon>
        <taxon>Marasmiineae</taxon>
        <taxon>Omphalotaceae</taxon>
        <taxon>Lentinula</taxon>
    </lineage>
</organism>
<keyword evidence="2" id="KW-0624">Polysaccharide degradation</keyword>
<comment type="catalytic activity">
    <reaction evidence="2">
        <text>[(1-&gt;4)-beta-D-glucosyl]n+m + reduced acceptor + O2 = 4-dehydro-beta-D-glucosyl-[(1-&gt;4)-beta-D-glucosyl]n-1 + [(1-&gt;4)-beta-D-glucosyl]m + acceptor + H2O.</text>
        <dbReference type="EC" id="1.14.99.56"/>
    </reaction>
</comment>
<comment type="subcellular location">
    <subcellularLocation>
        <location evidence="2">Secreted</location>
    </subcellularLocation>
</comment>
<comment type="domain">
    <text evidence="2">Has a modular structure: an endo-beta-1,4-glucanase catalytic module at the N-terminus, a linker rich in serines and threonines, and a C-terminal carbohydrate-binding module (CBM).</text>
</comment>
<evidence type="ECO:0000313" key="4">
    <source>
        <dbReference type="EMBL" id="KAJ3735747.1"/>
    </source>
</evidence>
<evidence type="ECO:0000313" key="5">
    <source>
        <dbReference type="Proteomes" id="UP001176059"/>
    </source>
</evidence>
<comment type="function">
    <text evidence="2">Lytic polysaccharide monooxygenase (LMPO) that depolymerizes crystalline and amorphous polysaccharides via the oxidation of scissile alpha- or beta-(1-4)-glycosidic bonds, yielding C1 and/or C4 oxidation products. Catalysis by LPMOs requires the reduction of the active-site copper from Cu(II) to Cu(I) by a reducing agent and H(2)O(2) or O(2) as a cosubstrate.</text>
</comment>
<evidence type="ECO:0000259" key="3">
    <source>
        <dbReference type="Pfam" id="PF03443"/>
    </source>
</evidence>
<dbReference type="EMBL" id="JANVFO010000008">
    <property type="protein sequence ID" value="KAJ3735747.1"/>
    <property type="molecule type" value="Genomic_DNA"/>
</dbReference>
<keyword evidence="2" id="KW-0119">Carbohydrate metabolism</keyword>
<proteinExistence type="predicted"/>
<reference evidence="4" key="2">
    <citation type="journal article" date="2023" name="Proc. Natl. Acad. Sci. U.S.A.">
        <title>A global phylogenomic analysis of the shiitake genus Lentinula.</title>
        <authorList>
            <person name="Sierra-Patev S."/>
            <person name="Min B."/>
            <person name="Naranjo-Ortiz M."/>
            <person name="Looney B."/>
            <person name="Konkel Z."/>
            <person name="Slot J.C."/>
            <person name="Sakamoto Y."/>
            <person name="Steenwyk J.L."/>
            <person name="Rokas A."/>
            <person name="Carro J."/>
            <person name="Camarero S."/>
            <person name="Ferreira P."/>
            <person name="Molpeceres G."/>
            <person name="Ruiz-Duenas F.J."/>
            <person name="Serrano A."/>
            <person name="Henrissat B."/>
            <person name="Drula E."/>
            <person name="Hughes K.W."/>
            <person name="Mata J.L."/>
            <person name="Ishikawa N.K."/>
            <person name="Vargas-Isla R."/>
            <person name="Ushijima S."/>
            <person name="Smith C.A."/>
            <person name="Donoghue J."/>
            <person name="Ahrendt S."/>
            <person name="Andreopoulos W."/>
            <person name="He G."/>
            <person name="LaButti K."/>
            <person name="Lipzen A."/>
            <person name="Ng V."/>
            <person name="Riley R."/>
            <person name="Sandor L."/>
            <person name="Barry K."/>
            <person name="Martinez A.T."/>
            <person name="Xiao Y."/>
            <person name="Gibbons J.G."/>
            <person name="Terashima K."/>
            <person name="Grigoriev I.V."/>
            <person name="Hibbett D."/>
        </authorList>
    </citation>
    <scope>NUCLEOTIDE SEQUENCE</scope>
    <source>
        <strain evidence="4">ET3784</strain>
    </source>
</reference>
<gene>
    <name evidence="4" type="ORF">DFJ43DRAFT_1130035</name>
</gene>
<sequence>MHFYLAFASLGAAILRLPQVSAHGGVLSYKFGDTTYQGFVPYNTPVGQSSIQREWDTLNLDPTDASLSCNIDGATLAEQLSATSGMKLKPSAAGTQVTAYWNAWPHTIGPVMVYMAACPSGCSNADTSTLEFFKIDQAGLISGTLVTGLWGMGELVQNNNSWTSTIPASLAPGEYMIRHELLAIHTSDQPQFYPECAQLIITGSGTSTPASSYLVTFPGAYSASDPGVTIDIYANENETNYTIPGPVVWSG</sequence>
<reference evidence="4" key="1">
    <citation type="submission" date="2022-08" db="EMBL/GenBank/DDBJ databases">
        <authorList>
            <consortium name="DOE Joint Genome Institute"/>
            <person name="Min B."/>
            <person name="Sierra-Patev S."/>
            <person name="Naranjo-Ortiz M."/>
            <person name="Looney B."/>
            <person name="Konkel Z."/>
            <person name="Slot J.C."/>
            <person name="Sakamoto Y."/>
            <person name="Steenwyk J.L."/>
            <person name="Rokas A."/>
            <person name="Carro J."/>
            <person name="Camarero S."/>
            <person name="Ferreira P."/>
            <person name="Molpeceres G."/>
            <person name="Ruiz-duenas F.J."/>
            <person name="Serrano A."/>
            <person name="Henrissat B."/>
            <person name="Drula E."/>
            <person name="Hughes K.W."/>
            <person name="Mata J.L."/>
            <person name="Ishikawa N.K."/>
            <person name="Vargas-Isla R."/>
            <person name="Ushijima S."/>
            <person name="Smith C.A."/>
            <person name="Ahrendt S."/>
            <person name="Andreopoulos W."/>
            <person name="He G."/>
            <person name="LaButti K."/>
            <person name="Lipzen A."/>
            <person name="Ng V."/>
            <person name="Riley R."/>
            <person name="Sandor L."/>
            <person name="Barry K."/>
            <person name="Martinez A.T."/>
            <person name="Xiao Y."/>
            <person name="Gibbons J.G."/>
            <person name="Terashima K."/>
            <person name="Hibbett D.S."/>
            <person name="Grigoriev I.V."/>
        </authorList>
    </citation>
    <scope>NUCLEOTIDE SEQUENCE</scope>
    <source>
        <strain evidence="4">ET3784</strain>
    </source>
</reference>
<dbReference type="GO" id="GO:0005576">
    <property type="term" value="C:extracellular region"/>
    <property type="evidence" value="ECO:0007669"/>
    <property type="project" value="UniProtKB-SubCell"/>
</dbReference>
<keyword evidence="5" id="KW-1185">Reference proteome</keyword>
<dbReference type="InterPro" id="IPR005103">
    <property type="entry name" value="AA9_LPMO"/>
</dbReference>
<dbReference type="GO" id="GO:0030245">
    <property type="term" value="P:cellulose catabolic process"/>
    <property type="evidence" value="ECO:0007669"/>
    <property type="project" value="UniProtKB-UniRule"/>
</dbReference>
<dbReference type="GO" id="GO:0008810">
    <property type="term" value="F:cellulase activity"/>
    <property type="evidence" value="ECO:0007669"/>
    <property type="project" value="UniProtKB-UniRule"/>
</dbReference>
<dbReference type="AlphaFoldDB" id="A0AA38JNW7"/>
<dbReference type="Gene3D" id="2.70.50.70">
    <property type="match status" value="1"/>
</dbReference>
<dbReference type="EC" id="1.14.99.56" evidence="2"/>
<keyword evidence="4" id="KW-0378">Hydrolase</keyword>
<protein>
    <recommendedName>
        <fullName evidence="2">AA9 family lytic polysaccharide monooxygenase</fullName>
        <ecNumber evidence="2">1.14.99.56</ecNumber>
    </recommendedName>
    <alternativeName>
        <fullName evidence="2">Endo-beta-1,4-glucanase</fullName>
    </alternativeName>
    <alternativeName>
        <fullName evidence="2">Glycosyl hydrolase 61 family protein</fullName>
    </alternativeName>
</protein>
<evidence type="ECO:0000256" key="1">
    <source>
        <dbReference type="ARBA" id="ARBA00023157"/>
    </source>
</evidence>
<feature type="domain" description="Auxiliary Activity family 9 catalytic" evidence="3">
    <location>
        <begin position="23"/>
        <end position="241"/>
    </location>
</feature>
<dbReference type="PANTHER" id="PTHR33353">
    <property type="entry name" value="PUTATIVE (AFU_ORTHOLOGUE AFUA_1G12560)-RELATED"/>
    <property type="match status" value="1"/>
</dbReference>
<dbReference type="PANTHER" id="PTHR33353:SF19">
    <property type="entry name" value="GLYCOSYLHYDROLASE FAMILY 61-8 PROTEIN"/>
    <property type="match status" value="1"/>
</dbReference>